<evidence type="ECO:0000313" key="2">
    <source>
        <dbReference type="Proteomes" id="UP001057402"/>
    </source>
</evidence>
<gene>
    <name evidence="1" type="ORF">MLD38_023177</name>
</gene>
<dbReference type="EMBL" id="CM042885">
    <property type="protein sequence ID" value="KAI4367439.1"/>
    <property type="molecule type" value="Genomic_DNA"/>
</dbReference>
<dbReference type="Proteomes" id="UP001057402">
    <property type="component" value="Chromosome 6"/>
</dbReference>
<keyword evidence="2" id="KW-1185">Reference proteome</keyword>
<evidence type="ECO:0000313" key="1">
    <source>
        <dbReference type="EMBL" id="KAI4367439.1"/>
    </source>
</evidence>
<comment type="caution">
    <text evidence="1">The sequence shown here is derived from an EMBL/GenBank/DDBJ whole genome shotgun (WGS) entry which is preliminary data.</text>
</comment>
<organism evidence="1 2">
    <name type="scientific">Melastoma candidum</name>
    <dbReference type="NCBI Taxonomy" id="119954"/>
    <lineage>
        <taxon>Eukaryota</taxon>
        <taxon>Viridiplantae</taxon>
        <taxon>Streptophyta</taxon>
        <taxon>Embryophyta</taxon>
        <taxon>Tracheophyta</taxon>
        <taxon>Spermatophyta</taxon>
        <taxon>Magnoliopsida</taxon>
        <taxon>eudicotyledons</taxon>
        <taxon>Gunneridae</taxon>
        <taxon>Pentapetalae</taxon>
        <taxon>rosids</taxon>
        <taxon>malvids</taxon>
        <taxon>Myrtales</taxon>
        <taxon>Melastomataceae</taxon>
        <taxon>Melastomatoideae</taxon>
        <taxon>Melastomateae</taxon>
        <taxon>Melastoma</taxon>
    </lineage>
</organism>
<accession>A0ACB9QLK4</accession>
<protein>
    <submittedName>
        <fullName evidence="1">Uncharacterized protein</fullName>
    </submittedName>
</protein>
<name>A0ACB9QLK4_9MYRT</name>
<reference evidence="2" key="1">
    <citation type="journal article" date="2023" name="Front. Plant Sci.">
        <title>Chromosomal-level genome assembly of Melastoma candidum provides insights into trichome evolution.</title>
        <authorList>
            <person name="Zhong Y."/>
            <person name="Wu W."/>
            <person name="Sun C."/>
            <person name="Zou P."/>
            <person name="Liu Y."/>
            <person name="Dai S."/>
            <person name="Zhou R."/>
        </authorList>
    </citation>
    <scope>NUCLEOTIDE SEQUENCE [LARGE SCALE GENOMIC DNA]</scope>
</reference>
<sequence>MSLSRSSSAGKTGEYLRAHEERLGKESDRVSGWRKGLVELANLSGWHFTKGIEVKLIRTIVEEVSSKLNRPTLSVATYPVGVDDAVEDMKGVLGIGLDDVRMIGLYGIGGIGKSTMAKAIFNLHADSFGGSSFLENVKDVSRQHGIARVQETLLFEAIGEASIRLGSADRGIMMLSHRLRNKKVLVVVDDIDHLDQLRKLAGDKNWFGPGSRIIITTRDKHLLEAHGVDYCHEVKELNYLESYRLFCWNAFRKPDPPEDFKDLTKSIIEYAKGLPLAIIVLGSFLCNRNAKEWNSAIARLKNVPNREYNEILKISYDGLDDLEKAIFLDIACFFNGDDEDYVMKVFDSCEFFPDIGVRVLVDKSLVSVEKNKLRMHDLLQEMGREIVRKESPNNPGERSRLWYSEDAIDVLTENLGTNKMEAIKLVVPDNEEVFLNAKAFKRMRRLRLLIISNASIAGDFGYLSNNLRWVEWEGYPLPSLPLNFHPKKLVGLFLPNSHVKNLGERFEVFKNLKHLSFEGSRTLTEVPDFSTIPLLESLNLIHCSSLVEVHDSVGLLEKLVTLNLEYCFNLMKLPRRLKLKSLETLLLTRCRILESFPESLEDMESLKELRLSKTAIKELPPSIEKLVGLQIFDVSGCKRLKGLPEGIHKMSLLKHLAFRDCFELGTFFGHPTKGTSLQKRSLPELLALQSLNIQNCNLGELSFLGNLGCIATLEELELSRNNFVRLPGWISELSKLQKLQVDFCAQLQELPRVPQTIRKISAVNCESLERFEQLSDAARLHTKDLSCLETVNLTNCRRLAQHMGKDVANILLNQDHNFGITLPGDEIPEWFKYQTQNGFFFFQLQDDLFEDLIGFAFCAVVTESFDCDLNAQINGERVMYAVESFSLLESDHLWMAYFPCPIVKPRTGWNYIEFNVEEFNSTELFTIGKFISRCGIFLEFKRNGALNWSLEDGRLSVSHELAVMYDEDSNATTMEDSDGSECSV</sequence>
<proteinExistence type="predicted"/>